<evidence type="ECO:0000313" key="1">
    <source>
        <dbReference type="EMBL" id="KDP43225.1"/>
    </source>
</evidence>
<proteinExistence type="predicted"/>
<dbReference type="EMBL" id="KK914277">
    <property type="protein sequence ID" value="KDP43225.1"/>
    <property type="molecule type" value="Genomic_DNA"/>
</dbReference>
<gene>
    <name evidence="1" type="ORF">JCGZ_22777</name>
</gene>
<dbReference type="Proteomes" id="UP000027138">
    <property type="component" value="Unassembled WGS sequence"/>
</dbReference>
<keyword evidence="2" id="KW-1185">Reference proteome</keyword>
<sequence>MILFCYDCQLLKDRFVGHLQPGQYITLHMDGLAAMKVLVSEGETKRKFLDEGWKEVVDYVLTIEGARWPKFYYYPGANYKLVFAVDDLNPLTLGRPIQNNQDKEDGIQDLPTGFAVTVKDMTIKHHTVMVGSLNSLLTFITLMKFKCLVVSRLKFK</sequence>
<dbReference type="AlphaFoldDB" id="A0A067LFH2"/>
<reference evidence="1 2" key="1">
    <citation type="journal article" date="2014" name="PLoS ONE">
        <title>Global Analysis of Gene Expression Profiles in Physic Nut (Jatropha curcas L.) Seedlings Exposed to Salt Stress.</title>
        <authorList>
            <person name="Zhang L."/>
            <person name="Zhang C."/>
            <person name="Wu P."/>
            <person name="Chen Y."/>
            <person name="Li M."/>
            <person name="Jiang H."/>
            <person name="Wu G."/>
        </authorList>
    </citation>
    <scope>NUCLEOTIDE SEQUENCE [LARGE SCALE GENOMIC DNA]</scope>
    <source>
        <strain evidence="2">cv. GZQX0401</strain>
        <tissue evidence="1">Young leaves</tissue>
    </source>
</reference>
<name>A0A067LFH2_JATCU</name>
<evidence type="ECO:0000313" key="2">
    <source>
        <dbReference type="Proteomes" id="UP000027138"/>
    </source>
</evidence>
<organism evidence="1 2">
    <name type="scientific">Jatropha curcas</name>
    <name type="common">Barbados nut</name>
    <dbReference type="NCBI Taxonomy" id="180498"/>
    <lineage>
        <taxon>Eukaryota</taxon>
        <taxon>Viridiplantae</taxon>
        <taxon>Streptophyta</taxon>
        <taxon>Embryophyta</taxon>
        <taxon>Tracheophyta</taxon>
        <taxon>Spermatophyta</taxon>
        <taxon>Magnoliopsida</taxon>
        <taxon>eudicotyledons</taxon>
        <taxon>Gunneridae</taxon>
        <taxon>Pentapetalae</taxon>
        <taxon>rosids</taxon>
        <taxon>fabids</taxon>
        <taxon>Malpighiales</taxon>
        <taxon>Euphorbiaceae</taxon>
        <taxon>Crotonoideae</taxon>
        <taxon>Jatropheae</taxon>
        <taxon>Jatropha</taxon>
    </lineage>
</organism>
<accession>A0A067LFH2</accession>
<protein>
    <submittedName>
        <fullName evidence="1">Uncharacterized protein</fullName>
    </submittedName>
</protein>